<evidence type="ECO:0000313" key="3">
    <source>
        <dbReference type="Proteomes" id="UP000182034"/>
    </source>
</evidence>
<gene>
    <name evidence="2" type="ORF">SAMN05216324_109114</name>
</gene>
<evidence type="ECO:0000313" key="2">
    <source>
        <dbReference type="EMBL" id="SFZ95371.1"/>
    </source>
</evidence>
<dbReference type="RefSeq" id="WP_159745727.1">
    <property type="nucleotide sequence ID" value="NZ_FPKW01000009.1"/>
</dbReference>
<dbReference type="STRING" id="1612149.SAMN05216324_109114"/>
<evidence type="ECO:0000259" key="1">
    <source>
        <dbReference type="Pfam" id="PF18406"/>
    </source>
</evidence>
<dbReference type="Proteomes" id="UP000182034">
    <property type="component" value="Unassembled WGS sequence"/>
</dbReference>
<dbReference type="EMBL" id="FPKW01000009">
    <property type="protein sequence ID" value="SFZ95371.1"/>
    <property type="molecule type" value="Genomic_DNA"/>
</dbReference>
<dbReference type="Pfam" id="PF18406">
    <property type="entry name" value="DUF1281_C"/>
    <property type="match status" value="1"/>
</dbReference>
<reference evidence="3" key="1">
    <citation type="submission" date="2016-10" db="EMBL/GenBank/DDBJ databases">
        <authorList>
            <person name="Varghese N."/>
            <person name="Submissions S."/>
        </authorList>
    </citation>
    <scope>NUCLEOTIDE SEQUENCE [LARGE SCALE GENOMIC DNA]</scope>
    <source>
        <strain evidence="3">SUR2</strain>
    </source>
</reference>
<protein>
    <recommendedName>
        <fullName evidence="1">YubB ferredoxin-like domain-containing protein</fullName>
    </recommendedName>
</protein>
<feature type="domain" description="YubB ferredoxin-like" evidence="1">
    <location>
        <begin position="124"/>
        <end position="207"/>
    </location>
</feature>
<keyword evidence="3" id="KW-1185">Reference proteome</keyword>
<dbReference type="InterPro" id="IPR041329">
    <property type="entry name" value="YubB_C"/>
</dbReference>
<sequence>MEAQYNFQMKPKSDKNDWEKVEIFSQFYCERTTAIRYAKSLSRKFKSEIRLTEGKEPFKTSGTYIYENNNYTTNIMANWCNNKVTFTGNREVLDKVSNVFQEMIEKETKGNIGQLPDFVKSKNGYFCEIYRSETDECSFHYETRWSPNIEALWIVANHYDVGFVLDYEESGCMVFGKTICENQILQDYFLNQCDFQDFIYNVDTDCYEFEGENYDYKEEIMTILLDRKINNNKQKIA</sequence>
<name>A0A1K2IUF6_9FLAO</name>
<dbReference type="AlphaFoldDB" id="A0A1K2IUF6"/>
<organism evidence="2 3">
    <name type="scientific">Chryseobacterium limigenitum</name>
    <dbReference type="NCBI Taxonomy" id="1612149"/>
    <lineage>
        <taxon>Bacteria</taxon>
        <taxon>Pseudomonadati</taxon>
        <taxon>Bacteroidota</taxon>
        <taxon>Flavobacteriia</taxon>
        <taxon>Flavobacteriales</taxon>
        <taxon>Weeksellaceae</taxon>
        <taxon>Chryseobacterium group</taxon>
        <taxon>Chryseobacterium</taxon>
    </lineage>
</organism>
<accession>A0A1K2IUF6</accession>
<proteinExistence type="predicted"/>